<reference evidence="3 4" key="1">
    <citation type="submission" date="2020-05" db="EMBL/GenBank/DDBJ databases">
        <authorList>
            <person name="Ruan W."/>
            <person name="Jeon C.O."/>
            <person name="Chun B.H."/>
        </authorList>
    </citation>
    <scope>NUCLEOTIDE SEQUENCE [LARGE SCALE GENOMIC DNA]</scope>
    <source>
        <strain evidence="3 4">TBZ9</strain>
    </source>
</reference>
<evidence type="ECO:0000259" key="2">
    <source>
        <dbReference type="Pfam" id="PF13439"/>
    </source>
</evidence>
<feature type="domain" description="Glycosyltransferase subfamily 4-like N-terminal" evidence="2">
    <location>
        <begin position="22"/>
        <end position="191"/>
    </location>
</feature>
<dbReference type="InterPro" id="IPR001296">
    <property type="entry name" value="Glyco_trans_1"/>
</dbReference>
<dbReference type="PANTHER" id="PTHR45947">
    <property type="entry name" value="SULFOQUINOVOSYL TRANSFERASE SQD2"/>
    <property type="match status" value="1"/>
</dbReference>
<keyword evidence="4" id="KW-1185">Reference proteome</keyword>
<dbReference type="InterPro" id="IPR028098">
    <property type="entry name" value="Glyco_trans_4-like_N"/>
</dbReference>
<organism evidence="3 4">
    <name type="scientific">Vreelandella azerica</name>
    <dbReference type="NCBI Taxonomy" id="2732867"/>
    <lineage>
        <taxon>Bacteria</taxon>
        <taxon>Pseudomonadati</taxon>
        <taxon>Pseudomonadota</taxon>
        <taxon>Gammaproteobacteria</taxon>
        <taxon>Oceanospirillales</taxon>
        <taxon>Halomonadaceae</taxon>
        <taxon>Vreelandella</taxon>
    </lineage>
</organism>
<protein>
    <submittedName>
        <fullName evidence="3">Glycosyltransferase</fullName>
    </submittedName>
</protein>
<dbReference type="GO" id="GO:0016757">
    <property type="term" value="F:glycosyltransferase activity"/>
    <property type="evidence" value="ECO:0007669"/>
    <property type="project" value="InterPro"/>
</dbReference>
<dbReference type="InterPro" id="IPR050194">
    <property type="entry name" value="Glycosyltransferase_grp1"/>
</dbReference>
<dbReference type="Pfam" id="PF13439">
    <property type="entry name" value="Glyco_transf_4"/>
    <property type="match status" value="1"/>
</dbReference>
<dbReference type="EMBL" id="JABFHI010000002">
    <property type="protein sequence ID" value="NOG31458.1"/>
    <property type="molecule type" value="Genomic_DNA"/>
</dbReference>
<dbReference type="Gene3D" id="3.40.50.2000">
    <property type="entry name" value="Glycogen Phosphorylase B"/>
    <property type="match status" value="2"/>
</dbReference>
<evidence type="ECO:0000313" key="3">
    <source>
        <dbReference type="EMBL" id="NOG31458.1"/>
    </source>
</evidence>
<name>A0A7Y3TWY5_9GAMM</name>
<gene>
    <name evidence="3" type="ORF">HLB35_06165</name>
</gene>
<dbReference type="AlphaFoldDB" id="A0A7Y3TWY5"/>
<reference evidence="3 4" key="2">
    <citation type="submission" date="2020-06" db="EMBL/GenBank/DDBJ databases">
        <title>Halomonas songnenensis sp. nov., a moderately halophilic bacterium isolated from saline and alkaline soils.</title>
        <authorList>
            <person name="Jiang J."/>
            <person name="Pan Y."/>
        </authorList>
    </citation>
    <scope>NUCLEOTIDE SEQUENCE [LARGE SCALE GENOMIC DNA]</scope>
    <source>
        <strain evidence="3 4">TBZ9</strain>
    </source>
</reference>
<dbReference type="Proteomes" id="UP000588806">
    <property type="component" value="Unassembled WGS sequence"/>
</dbReference>
<keyword evidence="3" id="KW-0808">Transferase</keyword>
<feature type="domain" description="Glycosyl transferase family 1" evidence="1">
    <location>
        <begin position="201"/>
        <end position="361"/>
    </location>
</feature>
<sequence>MSLRVHCAMKILMLSDVYFPRVNGVATSIASFRAALIRQGHEVVLVCPEYRGDEKDEPGIWRVASRSVPHDPEDRIMRYRHVMALVCGLNPRHFDIIHVHTPFIAHYAGIALGKRFGIPVVATYHTLFEEYLHHYVRWLPQRWLRFAARRLSVHQCHQLDALIVPSRIIADTLQRYGVRTAQRVISTGLAPELFAKPTGEDDFRQRYGLPAKAPLLLFVGRAAFEKNIHFLIDMLPGVLAKHPQARLVITGEGPALEALKRHAHHTGVAEAVVFIGYLERSGSLQDAYRAADVFVFASRTETQGLVLLEAMAMATPVVSTAVMGTSEVLVDGEGCLIADDNQQDFACKVNQLLSHAPQRIALGVRGQAYAAQWHEDIKTAELVAFYRQLASS</sequence>
<comment type="caution">
    <text evidence="3">The sequence shown here is derived from an EMBL/GenBank/DDBJ whole genome shotgun (WGS) entry which is preliminary data.</text>
</comment>
<dbReference type="SUPFAM" id="SSF53756">
    <property type="entry name" value="UDP-Glycosyltransferase/glycogen phosphorylase"/>
    <property type="match status" value="1"/>
</dbReference>
<proteinExistence type="predicted"/>
<evidence type="ECO:0000259" key="1">
    <source>
        <dbReference type="Pfam" id="PF00534"/>
    </source>
</evidence>
<accession>A0A7Y3TWY5</accession>
<dbReference type="Pfam" id="PF00534">
    <property type="entry name" value="Glycos_transf_1"/>
    <property type="match status" value="1"/>
</dbReference>
<dbReference type="PANTHER" id="PTHR45947:SF3">
    <property type="entry name" value="SULFOQUINOVOSYL TRANSFERASE SQD2"/>
    <property type="match status" value="1"/>
</dbReference>
<evidence type="ECO:0000313" key="4">
    <source>
        <dbReference type="Proteomes" id="UP000588806"/>
    </source>
</evidence>